<evidence type="ECO:0000256" key="1">
    <source>
        <dbReference type="ARBA" id="ARBA00004651"/>
    </source>
</evidence>
<name>A0ABS1SN90_9MICO</name>
<dbReference type="PANTHER" id="PTHR30086:SF20">
    <property type="entry name" value="ARGININE EXPORTER PROTEIN ARGO-RELATED"/>
    <property type="match status" value="1"/>
</dbReference>
<evidence type="ECO:0000256" key="5">
    <source>
        <dbReference type="ARBA" id="ARBA00023136"/>
    </source>
</evidence>
<protein>
    <submittedName>
        <fullName evidence="7">LysE family translocator</fullName>
    </submittedName>
</protein>
<evidence type="ECO:0000256" key="2">
    <source>
        <dbReference type="ARBA" id="ARBA00022475"/>
    </source>
</evidence>
<keyword evidence="4 6" id="KW-1133">Transmembrane helix</keyword>
<feature type="transmembrane region" description="Helical" evidence="6">
    <location>
        <begin position="62"/>
        <end position="83"/>
    </location>
</feature>
<evidence type="ECO:0000256" key="3">
    <source>
        <dbReference type="ARBA" id="ARBA00022692"/>
    </source>
</evidence>
<dbReference type="RefSeq" id="WP_202381587.1">
    <property type="nucleotide sequence ID" value="NZ_BAAAMA010000002.1"/>
</dbReference>
<keyword evidence="5 6" id="KW-0472">Membrane</keyword>
<dbReference type="EMBL" id="QYAD01000002">
    <property type="protein sequence ID" value="MBL3689558.1"/>
    <property type="molecule type" value="Genomic_DNA"/>
</dbReference>
<keyword evidence="3 6" id="KW-0812">Transmembrane</keyword>
<dbReference type="Pfam" id="PF01810">
    <property type="entry name" value="LysE"/>
    <property type="match status" value="1"/>
</dbReference>
<proteinExistence type="predicted"/>
<evidence type="ECO:0000256" key="6">
    <source>
        <dbReference type="SAM" id="Phobius"/>
    </source>
</evidence>
<dbReference type="Proteomes" id="UP001646141">
    <property type="component" value="Unassembled WGS sequence"/>
</dbReference>
<feature type="transmembrane region" description="Helical" evidence="6">
    <location>
        <begin position="37"/>
        <end position="55"/>
    </location>
</feature>
<keyword evidence="8" id="KW-1185">Reference proteome</keyword>
<organism evidence="7 8">
    <name type="scientific">Leucobacter chromiireducens subsp. chromiireducens</name>
    <dbReference type="NCBI Taxonomy" id="660067"/>
    <lineage>
        <taxon>Bacteria</taxon>
        <taxon>Bacillati</taxon>
        <taxon>Actinomycetota</taxon>
        <taxon>Actinomycetes</taxon>
        <taxon>Micrococcales</taxon>
        <taxon>Microbacteriaceae</taxon>
        <taxon>Leucobacter</taxon>
    </lineage>
</organism>
<evidence type="ECO:0000256" key="4">
    <source>
        <dbReference type="ARBA" id="ARBA00022989"/>
    </source>
</evidence>
<comment type="caution">
    <text evidence="7">The sequence shown here is derived from an EMBL/GenBank/DDBJ whole genome shotgun (WGS) entry which is preliminary data.</text>
</comment>
<dbReference type="PANTHER" id="PTHR30086">
    <property type="entry name" value="ARGININE EXPORTER PROTEIN ARGO"/>
    <property type="match status" value="1"/>
</dbReference>
<gene>
    <name evidence="7" type="ORF">D3226_06245</name>
</gene>
<dbReference type="InterPro" id="IPR001123">
    <property type="entry name" value="LeuE-type"/>
</dbReference>
<accession>A0ABS1SN90</accession>
<reference evidence="7 8" key="1">
    <citation type="submission" date="2018-09" db="EMBL/GenBank/DDBJ databases">
        <title>Comparative genomics of Leucobacter spp.</title>
        <authorList>
            <person name="Reis A.C."/>
            <person name="Kolvenbach B.A."/>
            <person name="Corvini P.F.X."/>
            <person name="Nunes O.C."/>
        </authorList>
    </citation>
    <scope>NUCLEOTIDE SEQUENCE [LARGE SCALE GENOMIC DNA]</scope>
    <source>
        <strain evidence="7 8">L-1</strain>
    </source>
</reference>
<feature type="transmembrane region" description="Helical" evidence="6">
    <location>
        <begin position="180"/>
        <end position="201"/>
    </location>
</feature>
<sequence>MDGTLVLQFWAVAVLLALTPGPDWAFAISTGLRSGAVVPSVLGMASGYIVMVTVLSLGAGALITAFPIILTALTVLGAAYLVFLGVGTLRGPAQAFGDTAAAPSGSFLTQFLRGAGVSGFNPKGLLLLLAVLPQFTSTTTPWRPEAQMFVLGLLYVANIIVIYFAIAHGSRRVLGARPRAALVITRVAGVSMIGIGLLLVAEQLAPLIAR</sequence>
<evidence type="ECO:0000313" key="8">
    <source>
        <dbReference type="Proteomes" id="UP001646141"/>
    </source>
</evidence>
<keyword evidence="2" id="KW-1003">Cell membrane</keyword>
<evidence type="ECO:0000313" key="7">
    <source>
        <dbReference type="EMBL" id="MBL3689558.1"/>
    </source>
</evidence>
<comment type="subcellular location">
    <subcellularLocation>
        <location evidence="1">Cell membrane</location>
        <topology evidence="1">Multi-pass membrane protein</topology>
    </subcellularLocation>
</comment>
<feature type="transmembrane region" description="Helical" evidence="6">
    <location>
        <begin position="148"/>
        <end position="168"/>
    </location>
</feature>